<dbReference type="PROSITE" id="PS50088">
    <property type="entry name" value="ANK_REPEAT"/>
    <property type="match status" value="1"/>
</dbReference>
<keyword evidence="1" id="KW-0677">Repeat</keyword>
<gene>
    <name evidence="3" type="ORF">BDK51DRAFT_3499</name>
</gene>
<dbReference type="InterPro" id="IPR036770">
    <property type="entry name" value="Ankyrin_rpt-contain_sf"/>
</dbReference>
<name>A0A4P9W072_9FUNG</name>
<dbReference type="InterPro" id="IPR002110">
    <property type="entry name" value="Ankyrin_rpt"/>
</dbReference>
<dbReference type="OrthoDB" id="341259at2759"/>
<dbReference type="SMART" id="SM00248">
    <property type="entry name" value="ANK"/>
    <property type="match status" value="3"/>
</dbReference>
<dbReference type="EMBL" id="KZ998996">
    <property type="protein sequence ID" value="RKO85521.1"/>
    <property type="molecule type" value="Genomic_DNA"/>
</dbReference>
<evidence type="ECO:0000256" key="2">
    <source>
        <dbReference type="PROSITE-ProRule" id="PRU00023"/>
    </source>
</evidence>
<sequence>ALLRASPPEIDFPLDKNGGTALLYAAVWARVPILVGLLASGANPDPPRDAREGRTILMEAVNASNNYDAQTFPEVLRALRRTLTDLDGDGRSLLHHVARIGFDKKKWNEVNYYARCIIEYLQEAHRGAPEGVAAYVDMQDRRGDTALHLACKSANRVMVAILLKAGAVQDLPNRDG</sequence>
<organism evidence="3 4">
    <name type="scientific">Blyttiomyces helicus</name>
    <dbReference type="NCBI Taxonomy" id="388810"/>
    <lineage>
        <taxon>Eukaryota</taxon>
        <taxon>Fungi</taxon>
        <taxon>Fungi incertae sedis</taxon>
        <taxon>Chytridiomycota</taxon>
        <taxon>Chytridiomycota incertae sedis</taxon>
        <taxon>Chytridiomycetes</taxon>
        <taxon>Chytridiomycetes incertae sedis</taxon>
        <taxon>Blyttiomyces</taxon>
    </lineage>
</organism>
<dbReference type="GO" id="GO:0030907">
    <property type="term" value="C:MBF transcription complex"/>
    <property type="evidence" value="ECO:0007669"/>
    <property type="project" value="TreeGrafter"/>
</dbReference>
<feature type="non-terminal residue" evidence="3">
    <location>
        <position position="1"/>
    </location>
</feature>
<evidence type="ECO:0000256" key="1">
    <source>
        <dbReference type="ARBA" id="ARBA00022737"/>
    </source>
</evidence>
<keyword evidence="2" id="KW-0040">ANK repeat</keyword>
<protein>
    <submittedName>
        <fullName evidence="3">Ankyrin repeat-containing domain protein</fullName>
    </submittedName>
</protein>
<dbReference type="Gene3D" id="1.25.40.20">
    <property type="entry name" value="Ankyrin repeat-containing domain"/>
    <property type="match status" value="1"/>
</dbReference>
<feature type="repeat" description="ANK" evidence="2">
    <location>
        <begin position="142"/>
        <end position="174"/>
    </location>
</feature>
<dbReference type="PROSITE" id="PS50297">
    <property type="entry name" value="ANK_REP_REGION"/>
    <property type="match status" value="1"/>
</dbReference>
<reference evidence="4" key="1">
    <citation type="journal article" date="2018" name="Nat. Microbiol.">
        <title>Leveraging single-cell genomics to expand the fungal tree of life.</title>
        <authorList>
            <person name="Ahrendt S.R."/>
            <person name="Quandt C.A."/>
            <person name="Ciobanu D."/>
            <person name="Clum A."/>
            <person name="Salamov A."/>
            <person name="Andreopoulos B."/>
            <person name="Cheng J.F."/>
            <person name="Woyke T."/>
            <person name="Pelin A."/>
            <person name="Henrissat B."/>
            <person name="Reynolds N.K."/>
            <person name="Benny G.L."/>
            <person name="Smith M.E."/>
            <person name="James T.Y."/>
            <person name="Grigoriev I.V."/>
        </authorList>
    </citation>
    <scope>NUCLEOTIDE SEQUENCE [LARGE SCALE GENOMIC DNA]</scope>
</reference>
<evidence type="ECO:0000313" key="3">
    <source>
        <dbReference type="EMBL" id="RKO85521.1"/>
    </source>
</evidence>
<dbReference type="Pfam" id="PF00023">
    <property type="entry name" value="Ank"/>
    <property type="match status" value="1"/>
</dbReference>
<dbReference type="GO" id="GO:0045944">
    <property type="term" value="P:positive regulation of transcription by RNA polymerase II"/>
    <property type="evidence" value="ECO:0007669"/>
    <property type="project" value="UniProtKB-ARBA"/>
</dbReference>
<dbReference type="InterPro" id="IPR051642">
    <property type="entry name" value="SWI6-like"/>
</dbReference>
<dbReference type="AlphaFoldDB" id="A0A4P9W072"/>
<dbReference type="Proteomes" id="UP000269721">
    <property type="component" value="Unassembled WGS sequence"/>
</dbReference>
<dbReference type="PANTHER" id="PTHR43828">
    <property type="entry name" value="ASPARAGINASE"/>
    <property type="match status" value="1"/>
</dbReference>
<dbReference type="GO" id="GO:0033309">
    <property type="term" value="C:SBF transcription complex"/>
    <property type="evidence" value="ECO:0007669"/>
    <property type="project" value="TreeGrafter"/>
</dbReference>
<proteinExistence type="predicted"/>
<feature type="non-terminal residue" evidence="3">
    <location>
        <position position="176"/>
    </location>
</feature>
<evidence type="ECO:0000313" key="4">
    <source>
        <dbReference type="Proteomes" id="UP000269721"/>
    </source>
</evidence>
<accession>A0A4P9W072</accession>
<dbReference type="SUPFAM" id="SSF48403">
    <property type="entry name" value="Ankyrin repeat"/>
    <property type="match status" value="1"/>
</dbReference>
<dbReference type="PANTHER" id="PTHR43828:SF3">
    <property type="entry name" value="CHROMO DOMAIN-CONTAINING PROTEIN"/>
    <property type="match status" value="1"/>
</dbReference>
<keyword evidence="4" id="KW-1185">Reference proteome</keyword>